<dbReference type="EMBL" id="JBHSFN010000030">
    <property type="protein sequence ID" value="MFC4591237.1"/>
    <property type="molecule type" value="Genomic_DNA"/>
</dbReference>
<feature type="transmembrane region" description="Helical" evidence="2">
    <location>
        <begin position="387"/>
        <end position="408"/>
    </location>
</feature>
<evidence type="ECO:0000256" key="2">
    <source>
        <dbReference type="SAM" id="Phobius"/>
    </source>
</evidence>
<evidence type="ECO:0000313" key="4">
    <source>
        <dbReference type="Proteomes" id="UP001595891"/>
    </source>
</evidence>
<name>A0ABV9EP38_9ACTN</name>
<feature type="transmembrane region" description="Helical" evidence="2">
    <location>
        <begin position="447"/>
        <end position="468"/>
    </location>
</feature>
<evidence type="ECO:0000313" key="3">
    <source>
        <dbReference type="EMBL" id="MFC4591237.1"/>
    </source>
</evidence>
<gene>
    <name evidence="3" type="ORF">ACFO8L_34450</name>
</gene>
<protein>
    <submittedName>
        <fullName evidence="3">Uncharacterized protein</fullName>
    </submittedName>
</protein>
<organism evidence="3 4">
    <name type="scientific">Sphaerisporangium corydalis</name>
    <dbReference type="NCBI Taxonomy" id="1441875"/>
    <lineage>
        <taxon>Bacteria</taxon>
        <taxon>Bacillati</taxon>
        <taxon>Actinomycetota</taxon>
        <taxon>Actinomycetes</taxon>
        <taxon>Streptosporangiales</taxon>
        <taxon>Streptosporangiaceae</taxon>
        <taxon>Sphaerisporangium</taxon>
    </lineage>
</organism>
<keyword evidence="2" id="KW-1133">Transmembrane helix</keyword>
<feature type="transmembrane region" description="Helical" evidence="2">
    <location>
        <begin position="420"/>
        <end position="441"/>
    </location>
</feature>
<sequence>MSGRVVRLDLRGTTGEEALDQTWTLLSDQRQADLTLLLLVDDVTALKPHQRAYEALVSSRYTDELLCVAVGPIGGNPQRLEVPGSLAQAAGILWVPDLWGIDWRLAAAAPALRRQRGQNGEGALAHLLDTLSHEGIFRRTCELVQRSPGLMTNPGLRLAGIDGGQGDFAQAFVSAAAQRLTTAAGRAPDLPVPQSRRPAAQGVRLRESSPLANAVEQARSALAEASAAADELGETTSLFAATSAAGAVTAEAGQSLDELRHRLEDLFSVVHASTGLSSEQHEVIERAGVVLPDMEEFDPTLTRGSIEKYIDQGLSAGTSLRTLVEGLDRLQERLMPRGGKTRIPELHQACPEALSARLRLPDAMVGPQPWMPVIGLAASAMAALTPFGPASGLMMASLWTLLVALTVVRGPGGRLARHAAALACNAVAGVVGTTAAWLGVIEPLPSVAWALLLIAALVLAVWGSLVSWRARTARWAAERGLDTAEKAVDELLALVAKAVQDWTRAGASIAAADAVARMSAALDRVADALDDQMQRLGEGRALPRTRDRFVERYLADLVRVAMAPRLRTLASGSIAEHGEKARRDTAELVTAWEEHAAEHGLYSRPPFGKELVVESIDTPGEELPELVTAAAADPHDAMWQLCSADDLPLLDLSAAPSGVVRFAPERGRGALEDLLPAGTVWTSSGRHAGTLRLVPVRPGVAYQSWTAEPEQEATR</sequence>
<feature type="region of interest" description="Disordered" evidence="1">
    <location>
        <begin position="186"/>
        <end position="207"/>
    </location>
</feature>
<accession>A0ABV9EP38</accession>
<dbReference type="RefSeq" id="WP_262844900.1">
    <property type="nucleotide sequence ID" value="NZ_JANZYP010000034.1"/>
</dbReference>
<dbReference type="Proteomes" id="UP001595891">
    <property type="component" value="Unassembled WGS sequence"/>
</dbReference>
<reference evidence="4" key="1">
    <citation type="journal article" date="2019" name="Int. J. Syst. Evol. Microbiol.">
        <title>The Global Catalogue of Microorganisms (GCM) 10K type strain sequencing project: providing services to taxonomists for standard genome sequencing and annotation.</title>
        <authorList>
            <consortium name="The Broad Institute Genomics Platform"/>
            <consortium name="The Broad Institute Genome Sequencing Center for Infectious Disease"/>
            <person name="Wu L."/>
            <person name="Ma J."/>
        </authorList>
    </citation>
    <scope>NUCLEOTIDE SEQUENCE [LARGE SCALE GENOMIC DNA]</scope>
    <source>
        <strain evidence="4">CCUG 49560</strain>
    </source>
</reference>
<comment type="caution">
    <text evidence="3">The sequence shown here is derived from an EMBL/GenBank/DDBJ whole genome shotgun (WGS) entry which is preliminary data.</text>
</comment>
<keyword evidence="2" id="KW-0472">Membrane</keyword>
<evidence type="ECO:0000256" key="1">
    <source>
        <dbReference type="SAM" id="MobiDB-lite"/>
    </source>
</evidence>
<proteinExistence type="predicted"/>
<keyword evidence="2" id="KW-0812">Transmembrane</keyword>
<keyword evidence="4" id="KW-1185">Reference proteome</keyword>